<dbReference type="EMBL" id="CP024422">
    <property type="protein sequence ID" value="ATQ55953.1"/>
    <property type="molecule type" value="Genomic_DNA"/>
</dbReference>
<protein>
    <submittedName>
        <fullName evidence="1">AlpA family transcriptional regulator</fullName>
    </submittedName>
</protein>
<organism evidence="1 2">
    <name type="scientific">Paracoccus yeei</name>
    <dbReference type="NCBI Taxonomy" id="147645"/>
    <lineage>
        <taxon>Bacteria</taxon>
        <taxon>Pseudomonadati</taxon>
        <taxon>Pseudomonadota</taxon>
        <taxon>Alphaproteobacteria</taxon>
        <taxon>Rhodobacterales</taxon>
        <taxon>Paracoccaceae</taxon>
        <taxon>Paracoccus</taxon>
    </lineage>
</organism>
<sequence length="62" mass="7412">MAQPKRFVSVKFLEERYGVNRTTIYKYMNEYNFPRQIKLTPGATRWDLAEVEAWEAERIAAQ</sequence>
<dbReference type="PANTHER" id="PTHR36154">
    <property type="entry name" value="DNA-BINDING TRANSCRIPTIONAL ACTIVATOR ALPA"/>
    <property type="match status" value="1"/>
</dbReference>
<accession>A0A2D2C0C4</accession>
<dbReference type="AlphaFoldDB" id="A0A2D2C0C4"/>
<dbReference type="Proteomes" id="UP000229314">
    <property type="component" value="Chromosome"/>
</dbReference>
<dbReference type="InterPro" id="IPR010260">
    <property type="entry name" value="AlpA"/>
</dbReference>
<dbReference type="GeneID" id="78897824"/>
<proteinExistence type="predicted"/>
<dbReference type="SUPFAM" id="SSF46955">
    <property type="entry name" value="Putative DNA-binding domain"/>
    <property type="match status" value="1"/>
</dbReference>
<dbReference type="InterPro" id="IPR009061">
    <property type="entry name" value="DNA-bd_dom_put_sf"/>
</dbReference>
<gene>
    <name evidence="1" type="ORF">PYTT13_09080</name>
</gene>
<dbReference type="Gene3D" id="1.10.238.160">
    <property type="match status" value="1"/>
</dbReference>
<dbReference type="InterPro" id="IPR052931">
    <property type="entry name" value="Prophage_regulatory_activator"/>
</dbReference>
<dbReference type="PANTHER" id="PTHR36154:SF1">
    <property type="entry name" value="DNA-BINDING TRANSCRIPTIONAL ACTIVATOR ALPA"/>
    <property type="match status" value="1"/>
</dbReference>
<name>A0A2D2C0C4_9RHOB</name>
<evidence type="ECO:0000313" key="2">
    <source>
        <dbReference type="Proteomes" id="UP000229314"/>
    </source>
</evidence>
<dbReference type="RefSeq" id="WP_099648890.1">
    <property type="nucleotide sequence ID" value="NZ_CAJGAB010000028.1"/>
</dbReference>
<dbReference type="Pfam" id="PF05930">
    <property type="entry name" value="Phage_AlpA"/>
    <property type="match status" value="1"/>
</dbReference>
<reference evidence="1 2" key="1">
    <citation type="submission" date="2017-10" db="EMBL/GenBank/DDBJ databases">
        <title>Complete genome sequence of Paracoccus yeei TT13 isolated from human skin.</title>
        <authorList>
            <person name="Lee K."/>
            <person name="Lim J.Y."/>
            <person name="Hwang I."/>
        </authorList>
    </citation>
    <scope>NUCLEOTIDE SEQUENCE [LARGE SCALE GENOMIC DNA]</scope>
    <source>
        <strain evidence="1 2">TT13</strain>
    </source>
</reference>
<evidence type="ECO:0000313" key="1">
    <source>
        <dbReference type="EMBL" id="ATQ55953.1"/>
    </source>
</evidence>